<keyword evidence="4 8" id="KW-1017">Isopeptide bond</keyword>
<comment type="subunit">
    <text evidence="2 8">Forms a conjugate with ATG5.</text>
</comment>
<evidence type="ECO:0000256" key="7">
    <source>
        <dbReference type="ARBA" id="ARBA00025360"/>
    </source>
</evidence>
<dbReference type="CDD" id="cd01612">
    <property type="entry name" value="Ubl_ATG12"/>
    <property type="match status" value="1"/>
</dbReference>
<evidence type="ECO:0000256" key="2">
    <source>
        <dbReference type="ARBA" id="ARBA00011288"/>
    </source>
</evidence>
<evidence type="ECO:0000256" key="5">
    <source>
        <dbReference type="ARBA" id="ARBA00022786"/>
    </source>
</evidence>
<keyword evidence="8" id="KW-0813">Transport</keyword>
<dbReference type="FunFam" id="3.10.20.90:FF:000150">
    <property type="entry name" value="Ubiquitin-like protein ATG12"/>
    <property type="match status" value="1"/>
</dbReference>
<dbReference type="Proteomes" id="UP000027265">
    <property type="component" value="Unassembled WGS sequence"/>
</dbReference>
<dbReference type="GO" id="GO:0034045">
    <property type="term" value="C:phagophore assembly site membrane"/>
    <property type="evidence" value="ECO:0007669"/>
    <property type="project" value="UniProtKB-SubCell"/>
</dbReference>
<keyword evidence="5 8" id="KW-0833">Ubl conjugation pathway</keyword>
<dbReference type="HOGENOM" id="CLU_106795_3_0_1"/>
<organism evidence="9 10">
    <name type="scientific">Jaapia argillacea MUCL 33604</name>
    <dbReference type="NCBI Taxonomy" id="933084"/>
    <lineage>
        <taxon>Eukaryota</taxon>
        <taxon>Fungi</taxon>
        <taxon>Dikarya</taxon>
        <taxon>Basidiomycota</taxon>
        <taxon>Agaricomycotina</taxon>
        <taxon>Agaricomycetes</taxon>
        <taxon>Agaricomycetidae</taxon>
        <taxon>Jaapiales</taxon>
        <taxon>Jaapiaceae</taxon>
        <taxon>Jaapia</taxon>
    </lineage>
</organism>
<protein>
    <recommendedName>
        <fullName evidence="3 8">Ubiquitin-like protein ATG12</fullName>
    </recommendedName>
</protein>
<dbReference type="GO" id="GO:0000421">
    <property type="term" value="C:autophagosome membrane"/>
    <property type="evidence" value="ECO:0007669"/>
    <property type="project" value="TreeGrafter"/>
</dbReference>
<evidence type="ECO:0000256" key="4">
    <source>
        <dbReference type="ARBA" id="ARBA00022499"/>
    </source>
</evidence>
<keyword evidence="10" id="KW-1185">Reference proteome</keyword>
<comment type="function">
    <text evidence="7">Ubiquitin-like protein involved in cytoplasm to vacuole transport (Cvt), autophagy vesicles formation, mitophagy, and nucleophagy. Conjugation with ATG5 through a ubiquitin-like conjugating system involving also ATG7 as an E1-like activating enzyme and ATG10 as an E2-like conjugating enzyme, is essential for its function. The ATG12-ATG5 conjugate functions as an E3-like enzyme which is required for lipidation of ATG8 and ATG8 association to the vesicle membranes.</text>
</comment>
<evidence type="ECO:0000256" key="6">
    <source>
        <dbReference type="ARBA" id="ARBA00023006"/>
    </source>
</evidence>
<keyword evidence="6 8" id="KW-0072">Autophagy</keyword>
<keyword evidence="8" id="KW-0472">Membrane</keyword>
<dbReference type="InterPro" id="IPR007242">
    <property type="entry name" value="Atg12"/>
</dbReference>
<evidence type="ECO:0000256" key="8">
    <source>
        <dbReference type="RuleBase" id="RU361201"/>
    </source>
</evidence>
<dbReference type="GO" id="GO:0097352">
    <property type="term" value="P:autophagosome maturation"/>
    <property type="evidence" value="ECO:0007669"/>
    <property type="project" value="TreeGrafter"/>
</dbReference>
<dbReference type="OrthoDB" id="10003551at2759"/>
<evidence type="ECO:0000256" key="3">
    <source>
        <dbReference type="ARBA" id="ARBA00015875"/>
    </source>
</evidence>
<dbReference type="Pfam" id="PF04110">
    <property type="entry name" value="APG12"/>
    <property type="match status" value="1"/>
</dbReference>
<dbReference type="EMBL" id="KL197731">
    <property type="protein sequence ID" value="KDQ53939.1"/>
    <property type="molecule type" value="Genomic_DNA"/>
</dbReference>
<name>A0A067PGP7_9AGAM</name>
<comment type="subcellular location">
    <subcellularLocation>
        <location evidence="8">Preautophagosomal structure membrane</location>
        <topology evidence="8">Peripheral membrane protein</topology>
    </subcellularLocation>
</comment>
<dbReference type="GO" id="GO:0034274">
    <property type="term" value="C:Atg12-Atg5-Atg16 complex"/>
    <property type="evidence" value="ECO:0007669"/>
    <property type="project" value="TreeGrafter"/>
</dbReference>
<dbReference type="GO" id="GO:0000422">
    <property type="term" value="P:autophagy of mitochondrion"/>
    <property type="evidence" value="ECO:0007669"/>
    <property type="project" value="TreeGrafter"/>
</dbReference>
<dbReference type="GO" id="GO:0019776">
    <property type="term" value="F:Atg8-family ligase activity"/>
    <property type="evidence" value="ECO:0007669"/>
    <property type="project" value="TreeGrafter"/>
</dbReference>
<proteinExistence type="inferred from homology"/>
<dbReference type="AlphaFoldDB" id="A0A067PGP7"/>
<dbReference type="PANTHER" id="PTHR13385:SF0">
    <property type="entry name" value="UBIQUITIN-LIKE PROTEIN ATG12"/>
    <property type="match status" value="1"/>
</dbReference>
<dbReference type="GO" id="GO:0034727">
    <property type="term" value="P:piecemeal microautophagy of the nucleus"/>
    <property type="evidence" value="ECO:0007669"/>
    <property type="project" value="TreeGrafter"/>
</dbReference>
<accession>A0A067PGP7</accession>
<sequence>MAQTSASPDVATRALPATWTTNLHLSSDTGLLQEGLDALEGYRKKDPNKVVVRFRAIGNAPIMRQNFYKITVSNRFQAVIQFLRKELGWKAGEPLYTYINMAFSPAPDDTVSNLFKSFATDGHLIVNYSTTAAWG</sequence>
<dbReference type="SUPFAM" id="SSF54236">
    <property type="entry name" value="Ubiquitin-like"/>
    <property type="match status" value="1"/>
</dbReference>
<keyword evidence="8" id="KW-0653">Protein transport</keyword>
<dbReference type="FunCoup" id="A0A067PGP7">
    <property type="interactions" value="211"/>
</dbReference>
<evidence type="ECO:0000313" key="10">
    <source>
        <dbReference type="Proteomes" id="UP000027265"/>
    </source>
</evidence>
<dbReference type="InterPro" id="IPR029071">
    <property type="entry name" value="Ubiquitin-like_domsf"/>
</dbReference>
<evidence type="ECO:0000256" key="1">
    <source>
        <dbReference type="ARBA" id="ARBA00007778"/>
    </source>
</evidence>
<dbReference type="PANTHER" id="PTHR13385">
    <property type="entry name" value="AUTOPHAGY PROTEIN 12"/>
    <property type="match status" value="1"/>
</dbReference>
<comment type="similarity">
    <text evidence="1 8">Belongs to the ATG12 family.</text>
</comment>
<gene>
    <name evidence="9" type="ORF">JAAARDRAFT_38917</name>
</gene>
<dbReference type="STRING" id="933084.A0A067PGP7"/>
<dbReference type="GO" id="GO:0061723">
    <property type="term" value="P:glycophagy"/>
    <property type="evidence" value="ECO:0007669"/>
    <property type="project" value="TreeGrafter"/>
</dbReference>
<dbReference type="GO" id="GO:0015031">
    <property type="term" value="P:protein transport"/>
    <property type="evidence" value="ECO:0007669"/>
    <property type="project" value="UniProtKB-KW"/>
</dbReference>
<reference evidence="10" key="1">
    <citation type="journal article" date="2014" name="Proc. Natl. Acad. Sci. U.S.A.">
        <title>Extensive sampling of basidiomycete genomes demonstrates inadequacy of the white-rot/brown-rot paradigm for wood decay fungi.</title>
        <authorList>
            <person name="Riley R."/>
            <person name="Salamov A.A."/>
            <person name="Brown D.W."/>
            <person name="Nagy L.G."/>
            <person name="Floudas D."/>
            <person name="Held B.W."/>
            <person name="Levasseur A."/>
            <person name="Lombard V."/>
            <person name="Morin E."/>
            <person name="Otillar R."/>
            <person name="Lindquist E.A."/>
            <person name="Sun H."/>
            <person name="LaButti K.M."/>
            <person name="Schmutz J."/>
            <person name="Jabbour D."/>
            <person name="Luo H."/>
            <person name="Baker S.E."/>
            <person name="Pisabarro A.G."/>
            <person name="Walton J.D."/>
            <person name="Blanchette R.A."/>
            <person name="Henrissat B."/>
            <person name="Martin F."/>
            <person name="Cullen D."/>
            <person name="Hibbett D.S."/>
            <person name="Grigoriev I.V."/>
        </authorList>
    </citation>
    <scope>NUCLEOTIDE SEQUENCE [LARGE SCALE GENOMIC DNA]</scope>
    <source>
        <strain evidence="10">MUCL 33604</strain>
    </source>
</reference>
<dbReference type="InParanoid" id="A0A067PGP7"/>
<evidence type="ECO:0000313" key="9">
    <source>
        <dbReference type="EMBL" id="KDQ53939.1"/>
    </source>
</evidence>
<dbReference type="GO" id="GO:0000045">
    <property type="term" value="P:autophagosome assembly"/>
    <property type="evidence" value="ECO:0007669"/>
    <property type="project" value="InterPro"/>
</dbReference>
<dbReference type="Gene3D" id="3.10.20.90">
    <property type="entry name" value="Phosphatidylinositol 3-kinase Catalytic Subunit, Chain A, domain 1"/>
    <property type="match status" value="1"/>
</dbReference>